<accession>A0A2D6M0Z4</accession>
<evidence type="ECO:0000313" key="1">
    <source>
        <dbReference type="EMBL" id="MAG22098.1"/>
    </source>
</evidence>
<protein>
    <submittedName>
        <fullName evidence="1">Uncharacterized protein</fullName>
    </submittedName>
</protein>
<dbReference type="AlphaFoldDB" id="A0A2D6M0Z4"/>
<gene>
    <name evidence="1" type="ORF">CL943_02225</name>
</gene>
<evidence type="ECO:0000313" key="2">
    <source>
        <dbReference type="Proteomes" id="UP000226592"/>
    </source>
</evidence>
<organism evidence="1 2">
    <name type="scientific">Candidatus Iainarchaeum sp</name>
    <dbReference type="NCBI Taxonomy" id="3101447"/>
    <lineage>
        <taxon>Archaea</taxon>
        <taxon>Candidatus Iainarchaeota</taxon>
        <taxon>Candidatus Iainarchaeia</taxon>
        <taxon>Candidatus Iainarchaeales</taxon>
        <taxon>Candidatus Iainarchaeaceae</taxon>
        <taxon>Candidatus Iainarchaeum</taxon>
    </lineage>
</organism>
<name>A0A2D6M0Z4_9ARCH</name>
<comment type="caution">
    <text evidence="1">The sequence shown here is derived from an EMBL/GenBank/DDBJ whole genome shotgun (WGS) entry which is preliminary data.</text>
</comment>
<reference evidence="2" key="1">
    <citation type="submission" date="2017-09" db="EMBL/GenBank/DDBJ databases">
        <title>The Reconstruction of 2,631 Draft Metagenome-Assembled Genomes from the Global Oceans.</title>
        <authorList>
            <person name="Tully B.J."/>
            <person name="Graham E.D."/>
            <person name="Heidelberg J.F."/>
        </authorList>
    </citation>
    <scope>NUCLEOTIDE SEQUENCE [LARGE SCALE GENOMIC DNA]</scope>
</reference>
<proteinExistence type="predicted"/>
<sequence>MKRKLGVSLLLAVLLVSTFFLFNAPITGFFGLSAADSDVKDSAETVEEESDGGFEAGLSYEVLKKNQYFS</sequence>
<dbReference type="Proteomes" id="UP000226592">
    <property type="component" value="Unassembled WGS sequence"/>
</dbReference>
<dbReference type="EMBL" id="NZBU01000008">
    <property type="protein sequence ID" value="MAG22098.1"/>
    <property type="molecule type" value="Genomic_DNA"/>
</dbReference>